<protein>
    <submittedName>
        <fullName evidence="2">Uncharacterized protein</fullName>
    </submittedName>
</protein>
<name>A0ABT2NLF7_9RHOB</name>
<gene>
    <name evidence="2" type="ORF">N5I32_09585</name>
</gene>
<keyword evidence="1" id="KW-0732">Signal</keyword>
<evidence type="ECO:0000313" key="3">
    <source>
        <dbReference type="Proteomes" id="UP001205601"/>
    </source>
</evidence>
<sequence>MSLFRALVLLPVAACAAGSPGPEVGSVSYGGETYAIHARADDPSVWRMQADGQTVLCRAATEADCYWSLRFFLASRAALDDQEA</sequence>
<reference evidence="3" key="1">
    <citation type="submission" date="2023-07" db="EMBL/GenBank/DDBJ databases">
        <title>Defluviimonas sediminis sp. nov., isolated from mangrove sediment.</title>
        <authorList>
            <person name="Liu L."/>
            <person name="Li J."/>
            <person name="Huang Y."/>
            <person name="Pan J."/>
            <person name="Li M."/>
        </authorList>
    </citation>
    <scope>NUCLEOTIDE SEQUENCE [LARGE SCALE GENOMIC DNA]</scope>
    <source>
        <strain evidence="3">FT324</strain>
    </source>
</reference>
<accession>A0ABT2NLF7</accession>
<dbReference type="Proteomes" id="UP001205601">
    <property type="component" value="Unassembled WGS sequence"/>
</dbReference>
<dbReference type="RefSeq" id="WP_261495235.1">
    <property type="nucleotide sequence ID" value="NZ_JAOCQF010000001.1"/>
</dbReference>
<proteinExistence type="predicted"/>
<feature type="signal peptide" evidence="1">
    <location>
        <begin position="1"/>
        <end position="16"/>
    </location>
</feature>
<feature type="chain" id="PRO_5045681434" evidence="1">
    <location>
        <begin position="17"/>
        <end position="84"/>
    </location>
</feature>
<evidence type="ECO:0000256" key="1">
    <source>
        <dbReference type="SAM" id="SignalP"/>
    </source>
</evidence>
<comment type="caution">
    <text evidence="2">The sequence shown here is derived from an EMBL/GenBank/DDBJ whole genome shotgun (WGS) entry which is preliminary data.</text>
</comment>
<keyword evidence="3" id="KW-1185">Reference proteome</keyword>
<evidence type="ECO:0000313" key="2">
    <source>
        <dbReference type="EMBL" id="MCT8329763.1"/>
    </source>
</evidence>
<dbReference type="EMBL" id="JAOCQF010000001">
    <property type="protein sequence ID" value="MCT8329763.1"/>
    <property type="molecule type" value="Genomic_DNA"/>
</dbReference>
<organism evidence="2 3">
    <name type="scientific">Albidovulum sediminis</name>
    <dbReference type="NCBI Taxonomy" id="3066345"/>
    <lineage>
        <taxon>Bacteria</taxon>
        <taxon>Pseudomonadati</taxon>
        <taxon>Pseudomonadota</taxon>
        <taxon>Alphaproteobacteria</taxon>
        <taxon>Rhodobacterales</taxon>
        <taxon>Paracoccaceae</taxon>
        <taxon>Albidovulum</taxon>
    </lineage>
</organism>